<comment type="caution">
    <text evidence="2">The sequence shown here is derived from an EMBL/GenBank/DDBJ whole genome shotgun (WGS) entry which is preliminary data.</text>
</comment>
<dbReference type="InterPro" id="IPR020885">
    <property type="entry name" value="UPF0367"/>
</dbReference>
<evidence type="ECO:0000313" key="2">
    <source>
        <dbReference type="EMBL" id="MEK0188800.1"/>
    </source>
</evidence>
<reference evidence="2 3" key="1">
    <citation type="journal article" date="2020" name="Harmful Algae">
        <title>Molecular and morphological characterization of a novel dihydroanatoxin-a producing Microcoleus species (cyanobacteria) from the Russian River, California, USA.</title>
        <authorList>
            <person name="Conklin K.Y."/>
            <person name="Stancheva R."/>
            <person name="Otten T.G."/>
            <person name="Fadness R."/>
            <person name="Boyer G.L."/>
            <person name="Read B."/>
            <person name="Zhang X."/>
            <person name="Sheath R.G."/>
        </authorList>
    </citation>
    <scope>NUCLEOTIDE SEQUENCE [LARGE SCALE GENOMIC DNA]</scope>
    <source>
        <strain evidence="2 3">PTRS2</strain>
    </source>
</reference>
<dbReference type="NCBIfam" id="NF010236">
    <property type="entry name" value="PRK13683.1"/>
    <property type="match status" value="1"/>
</dbReference>
<sequence length="90" mass="9581">MFSIDMIVKNTPVSLSVQRKSAEDAEAVYQQVVEAIRNSQPQILELTCEKNPEKKVAVLSSEISGVIVSQKSGAASTGRAPGFVSMAVAE</sequence>
<comment type="similarity">
    <text evidence="1">Belongs to the UPF0367 family.</text>
</comment>
<gene>
    <name evidence="2" type="ORF">WMG39_28715</name>
</gene>
<dbReference type="Proteomes" id="UP001384579">
    <property type="component" value="Unassembled WGS sequence"/>
</dbReference>
<keyword evidence="3" id="KW-1185">Reference proteome</keyword>
<organism evidence="2 3">
    <name type="scientific">Microcoleus anatoxicus PTRS2</name>
    <dbReference type="NCBI Taxonomy" id="2705321"/>
    <lineage>
        <taxon>Bacteria</taxon>
        <taxon>Bacillati</taxon>
        <taxon>Cyanobacteriota</taxon>
        <taxon>Cyanophyceae</taxon>
        <taxon>Oscillatoriophycideae</taxon>
        <taxon>Oscillatoriales</taxon>
        <taxon>Microcoleaceae</taxon>
        <taxon>Microcoleus</taxon>
        <taxon>Microcoleus anatoxicus</taxon>
    </lineage>
</organism>
<proteinExistence type="inferred from homology"/>
<name>A0ABU8YWS1_9CYAN</name>
<evidence type="ECO:0000256" key="1">
    <source>
        <dbReference type="HAMAP-Rule" id="MF_01360"/>
    </source>
</evidence>
<dbReference type="Pfam" id="PF26132">
    <property type="entry name" value="UPF0367"/>
    <property type="match status" value="1"/>
</dbReference>
<protein>
    <recommendedName>
        <fullName evidence="1">UPF0367 protein WMG39_28715</fullName>
    </recommendedName>
</protein>
<dbReference type="RefSeq" id="WP_340525463.1">
    <property type="nucleotide sequence ID" value="NZ_JBBLXS010000764.1"/>
</dbReference>
<dbReference type="EMBL" id="JBBLXS010000764">
    <property type="protein sequence ID" value="MEK0188800.1"/>
    <property type="molecule type" value="Genomic_DNA"/>
</dbReference>
<accession>A0ABU8YWS1</accession>
<dbReference type="HAMAP" id="MF_01360">
    <property type="entry name" value="UPF0367"/>
    <property type="match status" value="1"/>
</dbReference>
<evidence type="ECO:0000313" key="3">
    <source>
        <dbReference type="Proteomes" id="UP001384579"/>
    </source>
</evidence>